<proteinExistence type="predicted"/>
<dbReference type="OrthoDB" id="9762730at2"/>
<organism evidence="1">
    <name type="scientific">Paraburkholderia sprentiae WSM5005</name>
    <dbReference type="NCBI Taxonomy" id="754502"/>
    <lineage>
        <taxon>Bacteria</taxon>
        <taxon>Pseudomonadati</taxon>
        <taxon>Pseudomonadota</taxon>
        <taxon>Betaproteobacteria</taxon>
        <taxon>Burkholderiales</taxon>
        <taxon>Burkholderiaceae</taxon>
        <taxon>Paraburkholderia</taxon>
    </lineage>
</organism>
<keyword evidence="1" id="KW-0614">Plasmid</keyword>
<gene>
    <name evidence="1" type="ORF">BJG93_33535</name>
</gene>
<name>A0A1I9YW95_9BURK</name>
<evidence type="ECO:0000313" key="1">
    <source>
        <dbReference type="EMBL" id="APA90492.1"/>
    </source>
</evidence>
<geneLocation type="plasmid" evidence="1">
    <name>pl2WSM5005</name>
</geneLocation>
<dbReference type="AlphaFoldDB" id="A0A1I9YW95"/>
<dbReference type="EMBL" id="CP017565">
    <property type="protein sequence ID" value="APA90492.1"/>
    <property type="molecule type" value="Genomic_DNA"/>
</dbReference>
<reference evidence="1" key="1">
    <citation type="submission" date="2016-09" db="EMBL/GenBank/DDBJ databases">
        <title>The Complete Genome of Burkholderia sprentiae wsm5005.</title>
        <authorList>
            <person name="De Meyer S."/>
            <person name="Wang P."/>
            <person name="Terpolilli J."/>
        </authorList>
    </citation>
    <scope>NUCLEOTIDE SEQUENCE [LARGE SCALE GENOMIC DNA]</scope>
    <source>
        <strain evidence="1">WSM5005</strain>
        <plasmid evidence="1">pl2WSM5005</plasmid>
    </source>
</reference>
<sequence length="49" mass="5892">MQTGLKEPVTEGDFFRQPLREHINLKHPLVGLVDLNNWERLAHLWIWSR</sequence>
<accession>A0A1I9YW95</accession>
<protein>
    <submittedName>
        <fullName evidence="1">Transposase</fullName>
    </submittedName>
</protein>